<sequence>MINLMDKDLQISLANNAKEWLALSLSISSAEKEAFTKVHDGFFTTYGAVFMARVYRLTFEQALQSMPEQERNRLLTTFREAMDHAIDEHYTATHS</sequence>
<dbReference type="EMBL" id="JAWDJT010000001">
    <property type="protein sequence ID" value="MDU0369182.1"/>
    <property type="molecule type" value="Genomic_DNA"/>
</dbReference>
<evidence type="ECO:0000313" key="2">
    <source>
        <dbReference type="Proteomes" id="UP001250698"/>
    </source>
</evidence>
<name>A0ABU3TCT2_9BACT</name>
<gene>
    <name evidence="1" type="ORF">ROI90_02145</name>
</gene>
<proteinExistence type="predicted"/>
<dbReference type="Proteomes" id="UP001250698">
    <property type="component" value="Unassembled WGS sequence"/>
</dbReference>
<evidence type="ECO:0000313" key="1">
    <source>
        <dbReference type="EMBL" id="MDU0369182.1"/>
    </source>
</evidence>
<organism evidence="1 2">
    <name type="scientific">Hymenobacter endophyticus</name>
    <dbReference type="NCBI Taxonomy" id="3076335"/>
    <lineage>
        <taxon>Bacteria</taxon>
        <taxon>Pseudomonadati</taxon>
        <taxon>Bacteroidota</taxon>
        <taxon>Cytophagia</taxon>
        <taxon>Cytophagales</taxon>
        <taxon>Hymenobacteraceae</taxon>
        <taxon>Hymenobacter</taxon>
    </lineage>
</organism>
<dbReference type="RefSeq" id="WP_315996695.1">
    <property type="nucleotide sequence ID" value="NZ_JAWDJT010000001.1"/>
</dbReference>
<accession>A0ABU3TCT2</accession>
<protein>
    <submittedName>
        <fullName evidence="1">Uncharacterized protein</fullName>
    </submittedName>
</protein>
<keyword evidence="2" id="KW-1185">Reference proteome</keyword>
<reference evidence="1 2" key="1">
    <citation type="submission" date="2023-10" db="EMBL/GenBank/DDBJ databases">
        <title>Hymenobacter endophyticus sp. nov., an isolate from the leaf tissues of wheat.</title>
        <authorList>
            <person name="Dai Y."/>
        </authorList>
    </citation>
    <scope>NUCLEOTIDE SEQUENCE [LARGE SCALE GENOMIC DNA]</scope>
    <source>
        <strain evidence="1 2">ZK17L-C2</strain>
    </source>
</reference>
<comment type="caution">
    <text evidence="1">The sequence shown here is derived from an EMBL/GenBank/DDBJ whole genome shotgun (WGS) entry which is preliminary data.</text>
</comment>